<keyword evidence="1" id="KW-0812">Transmembrane</keyword>
<feature type="transmembrane region" description="Helical" evidence="1">
    <location>
        <begin position="42"/>
        <end position="64"/>
    </location>
</feature>
<protein>
    <submittedName>
        <fullName evidence="2">Uncharacterized protein</fullName>
    </submittedName>
</protein>
<reference evidence="2" key="1">
    <citation type="submission" date="2013-07" db="EMBL/GenBank/DDBJ databases">
        <title>The genome of an arbuscular mycorrhizal fungus provides insights into the evolution of the oldest plant symbiosis.</title>
        <authorList>
            <consortium name="DOE Joint Genome Institute"/>
            <person name="Tisserant E."/>
            <person name="Malbreil M."/>
            <person name="Kuo A."/>
            <person name="Kohler A."/>
            <person name="Symeonidi A."/>
            <person name="Balestrini R."/>
            <person name="Charron P."/>
            <person name="Duensing N."/>
            <person name="Frei-dit-Frey N."/>
            <person name="Gianinazzi-Pearson V."/>
            <person name="Gilbert B."/>
            <person name="Handa Y."/>
            <person name="Hijri M."/>
            <person name="Kaul R."/>
            <person name="Kawaguchi M."/>
            <person name="Krajinski F."/>
            <person name="Lammers P."/>
            <person name="Lapierre D."/>
            <person name="Masclaux F.G."/>
            <person name="Murat C."/>
            <person name="Morin E."/>
            <person name="Ndikumana S."/>
            <person name="Pagni M."/>
            <person name="Petitpierre D."/>
            <person name="Requena N."/>
            <person name="Rosikiewicz P."/>
            <person name="Riley R."/>
            <person name="Saito K."/>
            <person name="San Clemente H."/>
            <person name="Shapiro H."/>
            <person name="van Tuinen D."/>
            <person name="Becard G."/>
            <person name="Bonfante P."/>
            <person name="Paszkowski U."/>
            <person name="Shachar-Hill Y."/>
            <person name="Young J.P."/>
            <person name="Sanders I.R."/>
            <person name="Henrissat B."/>
            <person name="Rensing S.A."/>
            <person name="Grigoriev I.V."/>
            <person name="Corradi N."/>
            <person name="Roux C."/>
            <person name="Martin F."/>
        </authorList>
    </citation>
    <scope>NUCLEOTIDE SEQUENCE</scope>
    <source>
        <strain evidence="2">DAOM 197198</strain>
    </source>
</reference>
<evidence type="ECO:0000256" key="1">
    <source>
        <dbReference type="SAM" id="Phobius"/>
    </source>
</evidence>
<keyword evidence="1" id="KW-1133">Transmembrane helix</keyword>
<dbReference type="HOGENOM" id="CLU_1939270_0_0_1"/>
<keyword evidence="1" id="KW-0472">Membrane</keyword>
<dbReference type="AlphaFoldDB" id="U9T6N7"/>
<feature type="transmembrane region" description="Helical" evidence="1">
    <location>
        <begin position="94"/>
        <end position="114"/>
    </location>
</feature>
<dbReference type="EMBL" id="KI294746">
    <property type="protein sequence ID" value="ESA03874.1"/>
    <property type="molecule type" value="Genomic_DNA"/>
</dbReference>
<organism evidence="2">
    <name type="scientific">Rhizophagus irregularis (strain DAOM 181602 / DAOM 197198 / MUCL 43194)</name>
    <name type="common">Arbuscular mycorrhizal fungus</name>
    <name type="synonym">Glomus intraradices</name>
    <dbReference type="NCBI Taxonomy" id="747089"/>
    <lineage>
        <taxon>Eukaryota</taxon>
        <taxon>Fungi</taxon>
        <taxon>Fungi incertae sedis</taxon>
        <taxon>Mucoromycota</taxon>
        <taxon>Glomeromycotina</taxon>
        <taxon>Glomeromycetes</taxon>
        <taxon>Glomerales</taxon>
        <taxon>Glomeraceae</taxon>
        <taxon>Rhizophagus</taxon>
    </lineage>
</organism>
<proteinExistence type="predicted"/>
<sequence>MKVLVIVDIIHHSSLAHPKVSFLDKSDNFYDDHYGQPASSLIIYKEVIVLIIIVMMAVVVVNIVNIVDIDIMDMMANIVLVLDYYLILMMTIKLMVMMVMMVMMLIFSAIFFLADRGLYPEFILSLLLYA</sequence>
<evidence type="ECO:0000313" key="2">
    <source>
        <dbReference type="EMBL" id="ESA03874.1"/>
    </source>
</evidence>
<name>U9T6N7_RHIID</name>
<gene>
    <name evidence="2" type="ORF">GLOINDRAFT_326937</name>
</gene>
<accession>U9T6N7</accession>